<accession>A0A8H6ND81</accession>
<name>A0A8H6ND81_9PEZI</name>
<gene>
    <name evidence="2" type="ORF">CPLU01_08576</name>
</gene>
<feature type="region of interest" description="Disordered" evidence="1">
    <location>
        <begin position="1"/>
        <end position="39"/>
    </location>
</feature>
<evidence type="ECO:0000313" key="2">
    <source>
        <dbReference type="EMBL" id="KAF6828301.1"/>
    </source>
</evidence>
<organism evidence="2 3">
    <name type="scientific">Colletotrichum plurivorum</name>
    <dbReference type="NCBI Taxonomy" id="2175906"/>
    <lineage>
        <taxon>Eukaryota</taxon>
        <taxon>Fungi</taxon>
        <taxon>Dikarya</taxon>
        <taxon>Ascomycota</taxon>
        <taxon>Pezizomycotina</taxon>
        <taxon>Sordariomycetes</taxon>
        <taxon>Hypocreomycetidae</taxon>
        <taxon>Glomerellales</taxon>
        <taxon>Glomerellaceae</taxon>
        <taxon>Colletotrichum</taxon>
        <taxon>Colletotrichum orchidearum species complex</taxon>
    </lineage>
</organism>
<proteinExistence type="predicted"/>
<keyword evidence="2" id="KW-0489">Methyltransferase</keyword>
<sequence>MGDTRRSKTSSPQAPSSPAQATNQPTSPAGAASPGTDDQIPLEAEEAEGDNDSIIDEERLSSYTATLASSAVDYPIEYGRRYYAFRPGS</sequence>
<protein>
    <submittedName>
        <fullName evidence="2">UMTA methyltransferase</fullName>
    </submittedName>
</protein>
<keyword evidence="3" id="KW-1185">Reference proteome</keyword>
<reference evidence="2" key="1">
    <citation type="journal article" date="2020" name="Phytopathology">
        <title>Genome Sequence Resources of Colletotrichum truncatum, C. plurivorum, C. musicola, and C. sojae: Four Species Pathogenic to Soybean (Glycine max).</title>
        <authorList>
            <person name="Rogerio F."/>
            <person name="Boufleur T.R."/>
            <person name="Ciampi-Guillardi M."/>
            <person name="Sukno S.A."/>
            <person name="Thon M.R."/>
            <person name="Massola Junior N.S."/>
            <person name="Baroncelli R."/>
        </authorList>
    </citation>
    <scope>NUCLEOTIDE SEQUENCE</scope>
    <source>
        <strain evidence="2">LFN00145</strain>
    </source>
</reference>
<evidence type="ECO:0000256" key="1">
    <source>
        <dbReference type="SAM" id="MobiDB-lite"/>
    </source>
</evidence>
<feature type="compositionally biased region" description="Low complexity" evidence="1">
    <location>
        <begin position="10"/>
        <end position="21"/>
    </location>
</feature>
<keyword evidence="2" id="KW-0808">Transferase</keyword>
<dbReference type="Proteomes" id="UP000654918">
    <property type="component" value="Unassembled WGS sequence"/>
</dbReference>
<comment type="caution">
    <text evidence="2">The sequence shown here is derived from an EMBL/GenBank/DDBJ whole genome shotgun (WGS) entry which is preliminary data.</text>
</comment>
<evidence type="ECO:0000313" key="3">
    <source>
        <dbReference type="Proteomes" id="UP000654918"/>
    </source>
</evidence>
<dbReference type="GO" id="GO:0008168">
    <property type="term" value="F:methyltransferase activity"/>
    <property type="evidence" value="ECO:0007669"/>
    <property type="project" value="UniProtKB-KW"/>
</dbReference>
<dbReference type="EMBL" id="WIGO01000124">
    <property type="protein sequence ID" value="KAF6828301.1"/>
    <property type="molecule type" value="Genomic_DNA"/>
</dbReference>
<dbReference type="AlphaFoldDB" id="A0A8H6ND81"/>
<dbReference type="GO" id="GO:0032259">
    <property type="term" value="P:methylation"/>
    <property type="evidence" value="ECO:0007669"/>
    <property type="project" value="UniProtKB-KW"/>
</dbReference>